<feature type="binding site" evidence="11">
    <location>
        <position position="36"/>
    </location>
    <ligand>
        <name>(2R)-3-phosphoglycerate</name>
        <dbReference type="ChEBI" id="CHEBI:58272"/>
    </ligand>
</feature>
<organism evidence="15">
    <name type="scientific">Paratrimastix pyriformis</name>
    <dbReference type="NCBI Taxonomy" id="342808"/>
    <lineage>
        <taxon>Eukaryota</taxon>
        <taxon>Metamonada</taxon>
        <taxon>Preaxostyla</taxon>
        <taxon>Paratrimastigidae</taxon>
        <taxon>Paratrimastix</taxon>
    </lineage>
</organism>
<feature type="binding site" evidence="11">
    <location>
        <begin position="60"/>
        <end position="63"/>
    </location>
    <ligand>
        <name>substrate</name>
    </ligand>
</feature>
<keyword evidence="6" id="KW-0547">Nucleotide-binding</keyword>
<dbReference type="GO" id="GO:0005524">
    <property type="term" value="F:ATP binding"/>
    <property type="evidence" value="ECO:0007669"/>
    <property type="project" value="UniProtKB-KW"/>
</dbReference>
<dbReference type="Proteomes" id="UP001141327">
    <property type="component" value="Unassembled WGS sequence"/>
</dbReference>
<evidence type="ECO:0000256" key="5">
    <source>
        <dbReference type="ARBA" id="ARBA00022679"/>
    </source>
</evidence>
<dbReference type="PIRSF" id="PIRSF000724">
    <property type="entry name" value="Pgk"/>
    <property type="match status" value="1"/>
</dbReference>
<dbReference type="InterPro" id="IPR015911">
    <property type="entry name" value="Phosphoglycerate_kinase_CS"/>
</dbReference>
<keyword evidence="8 12" id="KW-0067">ATP-binding</keyword>
<evidence type="ECO:0000256" key="13">
    <source>
        <dbReference type="RuleBase" id="RU000532"/>
    </source>
</evidence>
<dbReference type="GO" id="GO:0006094">
    <property type="term" value="P:gluconeogenesis"/>
    <property type="evidence" value="ECO:0007669"/>
    <property type="project" value="TreeGrafter"/>
</dbReference>
<dbReference type="InterPro" id="IPR036043">
    <property type="entry name" value="Phosphoglycerate_kinase_sf"/>
</dbReference>
<accession>A0SNX2</accession>
<reference evidence="16" key="2">
    <citation type="journal article" date="2022" name="bioRxiv">
        <title>Genomics of Preaxostyla Flagellates Illuminates Evolutionary Transitions and the Path Towards Mitochondrial Loss.</title>
        <authorList>
            <person name="Novak L.V.F."/>
            <person name="Treitli S.C."/>
            <person name="Pyrih J."/>
            <person name="Halakuc P."/>
            <person name="Pipaliya S.V."/>
            <person name="Vacek V."/>
            <person name="Brzon O."/>
            <person name="Soukal P."/>
            <person name="Eme L."/>
            <person name="Dacks J.B."/>
            <person name="Karnkowska A."/>
            <person name="Elias M."/>
            <person name="Hampl V."/>
        </authorList>
    </citation>
    <scope>NUCLEOTIDE SEQUENCE</scope>
    <source>
        <strain evidence="16">RCP-MX</strain>
    </source>
</reference>
<feature type="binding site" evidence="11">
    <location>
        <begin position="21"/>
        <end position="23"/>
    </location>
    <ligand>
        <name>substrate</name>
    </ligand>
</feature>
<keyword evidence="17" id="KW-1185">Reference proteome</keyword>
<evidence type="ECO:0000313" key="17">
    <source>
        <dbReference type="Proteomes" id="UP001141327"/>
    </source>
</evidence>
<comment type="pathway">
    <text evidence="13">Carbohydrate degradation; glycolysis; pyruvate from D-glyceraldehyde 3-phosphate: step 2/5.</text>
</comment>
<reference evidence="15" key="1">
    <citation type="journal article" date="2006" name="BMC Evol. Biol.">
        <title>The glycolytic pathway of Trimastix pyriformis is an evolutionary mosaic.</title>
        <authorList>
            <person name="Stechmann A."/>
            <person name="Baumgartner M."/>
            <person name="Silberman J.D."/>
            <person name="Roger A.J."/>
        </authorList>
    </citation>
    <scope>NUCLEOTIDE SEQUENCE</scope>
</reference>
<dbReference type="EMBL" id="JAPMOS010000012">
    <property type="protein sequence ID" value="KAJ4460568.1"/>
    <property type="molecule type" value="Genomic_DNA"/>
</dbReference>
<comment type="similarity">
    <text evidence="3 13">Belongs to the phosphoglycerate kinase family.</text>
</comment>
<dbReference type="PANTHER" id="PTHR11406">
    <property type="entry name" value="PHOSPHOGLYCERATE KINASE"/>
    <property type="match status" value="1"/>
</dbReference>
<evidence type="ECO:0000256" key="4">
    <source>
        <dbReference type="ARBA" id="ARBA00013061"/>
    </source>
</evidence>
<evidence type="ECO:0000256" key="1">
    <source>
        <dbReference type="ARBA" id="ARBA00000642"/>
    </source>
</evidence>
<sequence>MNKLYYKEQDLTNKRVLMRVDYNVPLKDGQIESNTRITATLPTLRHIIAQAGAKLVLMSHLGRPDGKPKPECSLAICAEELRKLLPGVTVHFVPDCLAAAGTIESMHAGEICLLENLRYYGEEERNDAEFARKLAAYGDVFINDAFGTAHRAHASTEGVTHFFQGRCYAGDLMKRELDYLGDAVYAPVHPFVVILGGAKIADKIKVVENLVQKCDKLLIGGGMAYTFLKAQGKEIGRCLLQGDKIRMCQRLLAQYKDKIVLPVDGKYTAQVDFKNRRVPGPVVECDVDHIPADMEACDIGSRTVELFSGIIQGARTVVWNGPVGIFEIEPFNQGTQAIARAVQHATAQGAKCVIGGGDSESAIKQAKLENVGHISTGGGASLEFLEGKPMPGIASLTSKTA</sequence>
<evidence type="ECO:0000256" key="8">
    <source>
        <dbReference type="ARBA" id="ARBA00022840"/>
    </source>
</evidence>
<evidence type="ECO:0000313" key="15">
    <source>
        <dbReference type="EMBL" id="ABI49149.1"/>
    </source>
</evidence>
<evidence type="ECO:0000313" key="16">
    <source>
        <dbReference type="EMBL" id="KAJ4460568.1"/>
    </source>
</evidence>
<dbReference type="GO" id="GO:0006096">
    <property type="term" value="P:glycolytic process"/>
    <property type="evidence" value="ECO:0007669"/>
    <property type="project" value="UniProtKB-UniPathway"/>
</dbReference>
<dbReference type="GO" id="GO:0043531">
    <property type="term" value="F:ADP binding"/>
    <property type="evidence" value="ECO:0007669"/>
    <property type="project" value="TreeGrafter"/>
</dbReference>
<evidence type="ECO:0000256" key="7">
    <source>
        <dbReference type="ARBA" id="ARBA00022777"/>
    </source>
</evidence>
<feature type="binding site" evidence="12">
    <location>
        <position position="203"/>
    </location>
    <ligand>
        <name>ATP</name>
        <dbReference type="ChEBI" id="CHEBI:30616"/>
    </ligand>
</feature>
<dbReference type="FunFam" id="3.40.50.1260:FF:000001">
    <property type="entry name" value="Phosphoglycerate kinase"/>
    <property type="match status" value="1"/>
</dbReference>
<dbReference type="PROSITE" id="PS00111">
    <property type="entry name" value="PGLYCERATE_KINASE"/>
    <property type="match status" value="1"/>
</dbReference>
<evidence type="ECO:0000256" key="2">
    <source>
        <dbReference type="ARBA" id="ARBA00001946"/>
    </source>
</evidence>
<dbReference type="AlphaFoldDB" id="A0SNX2"/>
<dbReference type="SUPFAM" id="SSF53748">
    <property type="entry name" value="Phosphoglycerate kinase"/>
    <property type="match status" value="1"/>
</dbReference>
<dbReference type="OrthoDB" id="275353at2759"/>
<feature type="binding site" evidence="12">
    <location>
        <begin position="356"/>
        <end position="359"/>
    </location>
    <ligand>
        <name>ATP</name>
        <dbReference type="ChEBI" id="CHEBI:30616"/>
    </ligand>
</feature>
<name>A0SNX2_9EUKA</name>
<dbReference type="EC" id="2.7.2.3" evidence="4 13"/>
<evidence type="ECO:0000256" key="11">
    <source>
        <dbReference type="PIRSR" id="PIRSR000724-1"/>
    </source>
</evidence>
<evidence type="ECO:0000256" key="12">
    <source>
        <dbReference type="PIRSR" id="PIRSR000724-2"/>
    </source>
</evidence>
<keyword evidence="5 13" id="KW-0808">Transferase</keyword>
<feature type="binding site" evidence="11">
    <location>
        <position position="118"/>
    </location>
    <ligand>
        <name>(2R)-3-phosphoglycerate</name>
        <dbReference type="ChEBI" id="CHEBI:58272"/>
    </ligand>
</feature>
<protein>
    <recommendedName>
        <fullName evidence="4 13">Phosphoglycerate kinase</fullName>
        <ecNumber evidence="4 13">2.7.2.3</ecNumber>
    </recommendedName>
</protein>
<keyword evidence="9" id="KW-0460">Magnesium</keyword>
<dbReference type="PANTHER" id="PTHR11406:SF23">
    <property type="entry name" value="PHOSPHOGLYCERATE KINASE 1, CHLOROPLASTIC-RELATED"/>
    <property type="match status" value="1"/>
</dbReference>
<dbReference type="GO" id="GO:0005829">
    <property type="term" value="C:cytosol"/>
    <property type="evidence" value="ECO:0007669"/>
    <property type="project" value="TreeGrafter"/>
</dbReference>
<feature type="binding site" evidence="11">
    <location>
        <position position="151"/>
    </location>
    <ligand>
        <name>(2R)-3-phosphoglycerate</name>
        <dbReference type="ChEBI" id="CHEBI:58272"/>
    </ligand>
</feature>
<proteinExistence type="evidence at transcript level"/>
<comment type="catalytic activity">
    <reaction evidence="1 13">
        <text>(2R)-3-phosphoglycerate + ATP = (2R)-3-phospho-glyceroyl phosphate + ADP</text>
        <dbReference type="Rhea" id="RHEA:14801"/>
        <dbReference type="ChEBI" id="CHEBI:30616"/>
        <dbReference type="ChEBI" id="CHEBI:57604"/>
        <dbReference type="ChEBI" id="CHEBI:58272"/>
        <dbReference type="ChEBI" id="CHEBI:456216"/>
        <dbReference type="EC" id="2.7.2.3"/>
    </reaction>
</comment>
<keyword evidence="10" id="KW-0324">Glycolysis</keyword>
<keyword evidence="7 13" id="KW-0418">Kinase</keyword>
<comment type="subunit">
    <text evidence="14">Monomer.</text>
</comment>
<dbReference type="FunFam" id="3.40.50.1260:FF:000005">
    <property type="entry name" value="Phosphoglycerate kinase"/>
    <property type="match status" value="1"/>
</dbReference>
<dbReference type="Gene3D" id="3.40.50.1260">
    <property type="entry name" value="Phosphoglycerate kinase, N-terminal domain"/>
    <property type="match status" value="2"/>
</dbReference>
<evidence type="ECO:0000256" key="3">
    <source>
        <dbReference type="ARBA" id="ARBA00008982"/>
    </source>
</evidence>
<dbReference type="UniPathway" id="UPA00109">
    <property type="reaction ID" value="UER00185"/>
</dbReference>
<gene>
    <name evidence="15" type="primary">PGK</name>
    <name evidence="16" type="ORF">PAPYR_3201</name>
</gene>
<evidence type="ECO:0000256" key="14">
    <source>
        <dbReference type="RuleBase" id="RU000696"/>
    </source>
</evidence>
<dbReference type="InterPro" id="IPR001576">
    <property type="entry name" value="Phosphoglycerate_kinase"/>
</dbReference>
<dbReference type="EMBL" id="DQ845794">
    <property type="protein sequence ID" value="ABI49149.1"/>
    <property type="molecule type" value="mRNA"/>
</dbReference>
<dbReference type="Pfam" id="PF00162">
    <property type="entry name" value="PGK"/>
    <property type="match status" value="1"/>
</dbReference>
<dbReference type="GO" id="GO:0004618">
    <property type="term" value="F:phosphoglycerate kinase activity"/>
    <property type="evidence" value="ECO:0007669"/>
    <property type="project" value="UniProtKB-EC"/>
</dbReference>
<dbReference type="InterPro" id="IPR015824">
    <property type="entry name" value="Phosphoglycerate_kinase_N"/>
</dbReference>
<comment type="cofactor">
    <cofactor evidence="2">
        <name>Mg(2+)</name>
        <dbReference type="ChEBI" id="CHEBI:18420"/>
    </cofactor>
</comment>
<evidence type="ECO:0000256" key="10">
    <source>
        <dbReference type="ARBA" id="ARBA00023152"/>
    </source>
</evidence>
<evidence type="ECO:0000256" key="9">
    <source>
        <dbReference type="ARBA" id="ARBA00022842"/>
    </source>
</evidence>
<evidence type="ECO:0000256" key="6">
    <source>
        <dbReference type="ARBA" id="ARBA00022741"/>
    </source>
</evidence>
<dbReference type="PRINTS" id="PR00477">
    <property type="entry name" value="PHGLYCKINASE"/>
</dbReference>
<feature type="binding site" evidence="12">
    <location>
        <position position="327"/>
    </location>
    <ligand>
        <name>ATP</name>
        <dbReference type="ChEBI" id="CHEBI:30616"/>
    </ligand>
</feature>
<dbReference type="HAMAP" id="MF_00145">
    <property type="entry name" value="Phosphoglyc_kinase"/>
    <property type="match status" value="1"/>
</dbReference>